<sequence length="53" mass="6014">MHILFNFHDLLLHITSATYLDTFSSKSSQRCGSFFVPSLQNPHVLEASFSLDI</sequence>
<proteinExistence type="predicted"/>
<comment type="caution">
    <text evidence="2">The sequence shown here is derived from an EMBL/GenBank/DDBJ whole genome shotgun (WGS) entry which is preliminary data.</text>
</comment>
<feature type="chain" id="PRO_5035770212" evidence="1">
    <location>
        <begin position="18"/>
        <end position="53"/>
    </location>
</feature>
<dbReference type="Proteomes" id="UP000822688">
    <property type="component" value="Chromosome 6"/>
</dbReference>
<accession>A0A8T0HCG6</accession>
<dbReference type="AlphaFoldDB" id="A0A8T0HCG6"/>
<dbReference type="EMBL" id="CM026427">
    <property type="protein sequence ID" value="KAG0568960.1"/>
    <property type="molecule type" value="Genomic_DNA"/>
</dbReference>
<reference evidence="2 3" key="1">
    <citation type="submission" date="2020-06" db="EMBL/GenBank/DDBJ databases">
        <title>WGS assembly of Ceratodon purpureus strain R40.</title>
        <authorList>
            <person name="Carey S.B."/>
            <person name="Jenkins J."/>
            <person name="Shu S."/>
            <person name="Lovell J.T."/>
            <person name="Sreedasyam A."/>
            <person name="Maumus F."/>
            <person name="Tiley G.P."/>
            <person name="Fernandez-Pozo N."/>
            <person name="Barry K."/>
            <person name="Chen C."/>
            <person name="Wang M."/>
            <person name="Lipzen A."/>
            <person name="Daum C."/>
            <person name="Saski C.A."/>
            <person name="Payton A.C."/>
            <person name="Mcbreen J.C."/>
            <person name="Conrad R.E."/>
            <person name="Kollar L.M."/>
            <person name="Olsson S."/>
            <person name="Huttunen S."/>
            <person name="Landis J.B."/>
            <person name="Wickett N.J."/>
            <person name="Johnson M.G."/>
            <person name="Rensing S.A."/>
            <person name="Grimwood J."/>
            <person name="Schmutz J."/>
            <person name="Mcdaniel S.F."/>
        </authorList>
    </citation>
    <scope>NUCLEOTIDE SEQUENCE [LARGE SCALE GENOMIC DNA]</scope>
    <source>
        <strain evidence="2 3">R40</strain>
    </source>
</reference>
<keyword evidence="3" id="KW-1185">Reference proteome</keyword>
<evidence type="ECO:0000256" key="1">
    <source>
        <dbReference type="SAM" id="SignalP"/>
    </source>
</evidence>
<keyword evidence="1" id="KW-0732">Signal</keyword>
<gene>
    <name evidence="2" type="ORF">KC19_6G055400</name>
</gene>
<protein>
    <submittedName>
        <fullName evidence="2">Uncharacterized protein</fullName>
    </submittedName>
</protein>
<organism evidence="2 3">
    <name type="scientific">Ceratodon purpureus</name>
    <name type="common">Fire moss</name>
    <name type="synonym">Dicranum purpureum</name>
    <dbReference type="NCBI Taxonomy" id="3225"/>
    <lineage>
        <taxon>Eukaryota</taxon>
        <taxon>Viridiplantae</taxon>
        <taxon>Streptophyta</taxon>
        <taxon>Embryophyta</taxon>
        <taxon>Bryophyta</taxon>
        <taxon>Bryophytina</taxon>
        <taxon>Bryopsida</taxon>
        <taxon>Dicranidae</taxon>
        <taxon>Pseudoditrichales</taxon>
        <taxon>Ditrichaceae</taxon>
        <taxon>Ceratodon</taxon>
    </lineage>
</organism>
<name>A0A8T0HCG6_CERPU</name>
<feature type="signal peptide" evidence="1">
    <location>
        <begin position="1"/>
        <end position="17"/>
    </location>
</feature>
<evidence type="ECO:0000313" key="2">
    <source>
        <dbReference type="EMBL" id="KAG0568960.1"/>
    </source>
</evidence>
<evidence type="ECO:0000313" key="3">
    <source>
        <dbReference type="Proteomes" id="UP000822688"/>
    </source>
</evidence>